<protein>
    <submittedName>
        <fullName evidence="4">RFXA_RFXANK_bdg domain-containing protein</fullName>
    </submittedName>
</protein>
<evidence type="ECO:0000313" key="2">
    <source>
        <dbReference type="EMBL" id="VDP06138.1"/>
    </source>
</evidence>
<dbReference type="WBParaSite" id="SCUD_0000664801-mRNA-1">
    <property type="protein sequence ID" value="SCUD_0000664801-mRNA-1"/>
    <property type="gene ID" value="SCUD_0000664801"/>
</dbReference>
<keyword evidence="3" id="KW-1185">Reference proteome</keyword>
<proteinExistence type="predicted"/>
<feature type="region of interest" description="Disordered" evidence="1">
    <location>
        <begin position="101"/>
        <end position="148"/>
    </location>
</feature>
<accession>A0A183JVA4</accession>
<feature type="compositionally biased region" description="Low complexity" evidence="1">
    <location>
        <begin position="117"/>
        <end position="135"/>
    </location>
</feature>
<organism evidence="4">
    <name type="scientific">Schistosoma curassoni</name>
    <dbReference type="NCBI Taxonomy" id="6186"/>
    <lineage>
        <taxon>Eukaryota</taxon>
        <taxon>Metazoa</taxon>
        <taxon>Spiralia</taxon>
        <taxon>Lophotrochozoa</taxon>
        <taxon>Platyhelminthes</taxon>
        <taxon>Trematoda</taxon>
        <taxon>Digenea</taxon>
        <taxon>Strigeidida</taxon>
        <taxon>Schistosomatoidea</taxon>
        <taxon>Schistosomatidae</taxon>
        <taxon>Schistosoma</taxon>
    </lineage>
</organism>
<reference evidence="2 3" key="2">
    <citation type="submission" date="2018-11" db="EMBL/GenBank/DDBJ databases">
        <authorList>
            <consortium name="Pathogen Informatics"/>
        </authorList>
    </citation>
    <scope>NUCLEOTIDE SEQUENCE [LARGE SCALE GENOMIC DNA]</scope>
    <source>
        <strain evidence="2">Dakar</strain>
        <strain evidence="3">Dakar, Senegal</strain>
    </source>
</reference>
<dbReference type="AlphaFoldDB" id="A0A183JVA4"/>
<evidence type="ECO:0000313" key="4">
    <source>
        <dbReference type="WBParaSite" id="SCUD_0000664801-mRNA-1"/>
    </source>
</evidence>
<sequence length="238" mass="26106">MHISSAIGLLLNLCSLNNQISRPLNLTANPNGSNPYFSSADTSRAYYASFALQQSGFYPGSHTFNNLGGMNIPQDFSFPNPTTSIHLSSTGVEFPSCLSTSTAESENGSKLQRVAASTRNSKTSTSSIKTHTKSSGVRGRKSISSDEMANRKRQEFNELVKARTEKLMSDGPIANVSILFLLHINNFSLITLSCTAMFCPYNYFYTYFTLSNFVDIKCCLAVLGYASVQSFCCFESFL</sequence>
<reference evidence="4" key="1">
    <citation type="submission" date="2016-06" db="UniProtKB">
        <authorList>
            <consortium name="WormBaseParasite"/>
        </authorList>
    </citation>
    <scope>IDENTIFICATION</scope>
</reference>
<evidence type="ECO:0000313" key="3">
    <source>
        <dbReference type="Proteomes" id="UP000279833"/>
    </source>
</evidence>
<evidence type="ECO:0000256" key="1">
    <source>
        <dbReference type="SAM" id="MobiDB-lite"/>
    </source>
</evidence>
<name>A0A183JVA4_9TREM</name>
<feature type="compositionally biased region" description="Polar residues" evidence="1">
    <location>
        <begin position="101"/>
        <end position="110"/>
    </location>
</feature>
<dbReference type="EMBL" id="UZAK01015908">
    <property type="protein sequence ID" value="VDP06138.1"/>
    <property type="molecule type" value="Genomic_DNA"/>
</dbReference>
<dbReference type="Proteomes" id="UP000279833">
    <property type="component" value="Unassembled WGS sequence"/>
</dbReference>
<gene>
    <name evidence="2" type="ORF">SCUD_LOCUS6651</name>
</gene>